<dbReference type="STRING" id="1229780.BN381_70109"/>
<sequence length="307" mass="31538">MASDWRDEAFATYDGACDSGVPVEVSGAGSAGGRKFGIDQILGNSSGSAAVGVSMGSLQRVGDRHARIPVLSRRVTAAVLAEAVLGGHCFQERMPAMTSSAVPGKRRLLGVFASLVGMMAAGLVSAPPASADCSGPSMSFSPQDVDRGGEVTVTGEAWGDNCYDTGPPPNGEGALGRPTTDIEIILTQDDTEWVLGTVDADKQYGFEVQMVVPADASPGDAQLHARKTGTAPNIPYVEPRLRISDAPAITPPSTTAPKPAPPPPESTTVGQDQPNPEASRTVAPWLIAVAAALVVVAAVVVLQRKSV</sequence>
<keyword evidence="2" id="KW-0472">Membrane</keyword>
<keyword evidence="4" id="KW-1185">Reference proteome</keyword>
<dbReference type="EMBL" id="CANL01000067">
    <property type="protein sequence ID" value="CCM65410.1"/>
    <property type="molecule type" value="Genomic_DNA"/>
</dbReference>
<dbReference type="Proteomes" id="UP000018291">
    <property type="component" value="Unassembled WGS sequence"/>
</dbReference>
<keyword evidence="2" id="KW-0812">Transmembrane</keyword>
<evidence type="ECO:0000256" key="2">
    <source>
        <dbReference type="SAM" id="Phobius"/>
    </source>
</evidence>
<feature type="transmembrane region" description="Helical" evidence="2">
    <location>
        <begin position="108"/>
        <end position="129"/>
    </location>
</feature>
<feature type="compositionally biased region" description="Low complexity" evidence="1">
    <location>
        <begin position="246"/>
        <end position="257"/>
    </location>
</feature>
<reference evidence="3 4" key="1">
    <citation type="journal article" date="2013" name="ISME J.">
        <title>Metabolic model for the filamentous 'Candidatus Microthrix parvicella' based on genomic and metagenomic analyses.</title>
        <authorList>
            <person name="Jon McIlroy S."/>
            <person name="Kristiansen R."/>
            <person name="Albertsen M."/>
            <person name="Michael Karst S."/>
            <person name="Rossetti S."/>
            <person name="Lund Nielsen J."/>
            <person name="Tandoi V."/>
            <person name="James Seviour R."/>
            <person name="Nielsen P.H."/>
        </authorList>
    </citation>
    <scope>NUCLEOTIDE SEQUENCE [LARGE SCALE GENOMIC DNA]</scope>
    <source>
        <strain evidence="3 4">RN1</strain>
    </source>
</reference>
<evidence type="ECO:0000256" key="1">
    <source>
        <dbReference type="SAM" id="MobiDB-lite"/>
    </source>
</evidence>
<accession>R4Z410</accession>
<dbReference type="eggNOG" id="ENOG5033NTY">
    <property type="taxonomic scope" value="Bacteria"/>
</dbReference>
<protein>
    <submittedName>
        <fullName evidence="3">Uncharacterized protein</fullName>
    </submittedName>
</protein>
<feature type="transmembrane region" description="Helical" evidence="2">
    <location>
        <begin position="282"/>
        <end position="302"/>
    </location>
</feature>
<organism evidence="3 4">
    <name type="scientific">Candidatus Neomicrothrix parvicella RN1</name>
    <dbReference type="NCBI Taxonomy" id="1229780"/>
    <lineage>
        <taxon>Bacteria</taxon>
        <taxon>Bacillati</taxon>
        <taxon>Actinomycetota</taxon>
        <taxon>Acidimicrobiia</taxon>
        <taxon>Acidimicrobiales</taxon>
        <taxon>Microthrixaceae</taxon>
        <taxon>Candidatus Neomicrothrix</taxon>
    </lineage>
</organism>
<gene>
    <name evidence="3" type="ORF">BN381_70109</name>
</gene>
<evidence type="ECO:0000313" key="4">
    <source>
        <dbReference type="Proteomes" id="UP000018291"/>
    </source>
</evidence>
<keyword evidence="2" id="KW-1133">Transmembrane helix</keyword>
<dbReference type="HOGENOM" id="CLU_905157_0_0_11"/>
<dbReference type="AlphaFoldDB" id="R4Z410"/>
<proteinExistence type="predicted"/>
<feature type="region of interest" description="Disordered" evidence="1">
    <location>
        <begin position="246"/>
        <end position="277"/>
    </location>
</feature>
<comment type="caution">
    <text evidence="3">The sequence shown here is derived from an EMBL/GenBank/DDBJ whole genome shotgun (WGS) entry which is preliminary data.</text>
</comment>
<name>R4Z410_9ACTN</name>
<evidence type="ECO:0000313" key="3">
    <source>
        <dbReference type="EMBL" id="CCM65410.1"/>
    </source>
</evidence>